<organism evidence="2 3">
    <name type="scientific">Caerostris darwini</name>
    <dbReference type="NCBI Taxonomy" id="1538125"/>
    <lineage>
        <taxon>Eukaryota</taxon>
        <taxon>Metazoa</taxon>
        <taxon>Ecdysozoa</taxon>
        <taxon>Arthropoda</taxon>
        <taxon>Chelicerata</taxon>
        <taxon>Arachnida</taxon>
        <taxon>Araneae</taxon>
        <taxon>Araneomorphae</taxon>
        <taxon>Entelegynae</taxon>
        <taxon>Araneoidea</taxon>
        <taxon>Araneidae</taxon>
        <taxon>Caerostris</taxon>
    </lineage>
</organism>
<accession>A0AAV4UQ43</accession>
<dbReference type="Proteomes" id="UP001054837">
    <property type="component" value="Unassembled WGS sequence"/>
</dbReference>
<feature type="region of interest" description="Disordered" evidence="1">
    <location>
        <begin position="19"/>
        <end position="84"/>
    </location>
</feature>
<evidence type="ECO:0000256" key="1">
    <source>
        <dbReference type="SAM" id="MobiDB-lite"/>
    </source>
</evidence>
<sequence length="110" mass="12982">MFCVCSDRRVDFLPVDVEGQEDEEGCRSSNIRENDPPSARVRENKRTQNHYQDNQKENKDHNKCNSKRHASFGHYRLKKRGQYGTIKRRKSRCSGFGRYNTIIHSKISHI</sequence>
<evidence type="ECO:0000313" key="3">
    <source>
        <dbReference type="Proteomes" id="UP001054837"/>
    </source>
</evidence>
<gene>
    <name evidence="2" type="ORF">CDAR_505491</name>
</gene>
<feature type="compositionally biased region" description="Basic and acidic residues" evidence="1">
    <location>
        <begin position="30"/>
        <end position="46"/>
    </location>
</feature>
<keyword evidence="3" id="KW-1185">Reference proteome</keyword>
<evidence type="ECO:0000313" key="2">
    <source>
        <dbReference type="EMBL" id="GIY59689.1"/>
    </source>
</evidence>
<name>A0AAV4UQ43_9ARAC</name>
<feature type="compositionally biased region" description="Basic residues" evidence="1">
    <location>
        <begin position="64"/>
        <end position="84"/>
    </location>
</feature>
<feature type="compositionally biased region" description="Basic and acidic residues" evidence="1">
    <location>
        <begin position="53"/>
        <end position="63"/>
    </location>
</feature>
<dbReference type="EMBL" id="BPLQ01011699">
    <property type="protein sequence ID" value="GIY59689.1"/>
    <property type="molecule type" value="Genomic_DNA"/>
</dbReference>
<protein>
    <submittedName>
        <fullName evidence="2">Uncharacterized protein</fullName>
    </submittedName>
</protein>
<dbReference type="AlphaFoldDB" id="A0AAV4UQ43"/>
<comment type="caution">
    <text evidence="2">The sequence shown here is derived from an EMBL/GenBank/DDBJ whole genome shotgun (WGS) entry which is preliminary data.</text>
</comment>
<proteinExistence type="predicted"/>
<reference evidence="2 3" key="1">
    <citation type="submission" date="2021-06" db="EMBL/GenBank/DDBJ databases">
        <title>Caerostris darwini draft genome.</title>
        <authorList>
            <person name="Kono N."/>
            <person name="Arakawa K."/>
        </authorList>
    </citation>
    <scope>NUCLEOTIDE SEQUENCE [LARGE SCALE GENOMIC DNA]</scope>
</reference>